<protein>
    <submittedName>
        <fullName evidence="5">EF-hand domain-containing protein</fullName>
    </submittedName>
</protein>
<feature type="domain" description="EF-hand" evidence="2">
    <location>
        <begin position="17"/>
        <end position="52"/>
    </location>
</feature>
<gene>
    <name evidence="3" type="ORF">HDID_LOCUS5951</name>
</gene>
<dbReference type="EMBL" id="UYSG01003806">
    <property type="protein sequence ID" value="VDL58269.1"/>
    <property type="molecule type" value="Genomic_DNA"/>
</dbReference>
<evidence type="ECO:0000313" key="5">
    <source>
        <dbReference type="WBParaSite" id="HDID_0000595301-mRNA-1"/>
    </source>
</evidence>
<evidence type="ECO:0000313" key="3">
    <source>
        <dbReference type="EMBL" id="VDL58269.1"/>
    </source>
</evidence>
<evidence type="ECO:0000313" key="4">
    <source>
        <dbReference type="Proteomes" id="UP000274504"/>
    </source>
</evidence>
<dbReference type="PRINTS" id="PR00450">
    <property type="entry name" value="RECOVERIN"/>
</dbReference>
<feature type="region of interest" description="Disordered" evidence="1">
    <location>
        <begin position="62"/>
        <end position="89"/>
    </location>
</feature>
<organism evidence="5">
    <name type="scientific">Hymenolepis diminuta</name>
    <name type="common">Rat tapeworm</name>
    <dbReference type="NCBI Taxonomy" id="6216"/>
    <lineage>
        <taxon>Eukaryota</taxon>
        <taxon>Metazoa</taxon>
        <taxon>Spiralia</taxon>
        <taxon>Lophotrochozoa</taxon>
        <taxon>Platyhelminthes</taxon>
        <taxon>Cestoda</taxon>
        <taxon>Eucestoda</taxon>
        <taxon>Cyclophyllidea</taxon>
        <taxon>Hymenolepididae</taxon>
        <taxon>Hymenolepis</taxon>
    </lineage>
</organism>
<dbReference type="AlphaFoldDB" id="A0A0R3SLY8"/>
<reference evidence="5" key="1">
    <citation type="submission" date="2017-02" db="UniProtKB">
        <authorList>
            <consortium name="WormBaseParasite"/>
        </authorList>
    </citation>
    <scope>IDENTIFICATION</scope>
</reference>
<dbReference type="Proteomes" id="UP000274504">
    <property type="component" value="Unassembled WGS sequence"/>
</dbReference>
<dbReference type="InterPro" id="IPR011992">
    <property type="entry name" value="EF-hand-dom_pair"/>
</dbReference>
<reference evidence="3 4" key="2">
    <citation type="submission" date="2018-11" db="EMBL/GenBank/DDBJ databases">
        <authorList>
            <consortium name="Pathogen Informatics"/>
        </authorList>
    </citation>
    <scope>NUCLEOTIDE SEQUENCE [LARGE SCALE GENOMIC DNA]</scope>
</reference>
<dbReference type="InterPro" id="IPR002048">
    <property type="entry name" value="EF_hand_dom"/>
</dbReference>
<sequence>MIGPTVVAREMPAEESTPELRTKRLFAAMDRDGDELISYADFVEGVRADAEVLSLLRNPVPCSYNQESPSETPPPHTLTPPQSMQFEPN</sequence>
<evidence type="ECO:0000259" key="2">
    <source>
        <dbReference type="PROSITE" id="PS50222"/>
    </source>
</evidence>
<feature type="compositionally biased region" description="Polar residues" evidence="1">
    <location>
        <begin position="79"/>
        <end position="89"/>
    </location>
</feature>
<proteinExistence type="predicted"/>
<accession>A0A0R3SLY8</accession>
<dbReference type="Gene3D" id="1.10.238.10">
    <property type="entry name" value="EF-hand"/>
    <property type="match status" value="1"/>
</dbReference>
<dbReference type="GO" id="GO:0005509">
    <property type="term" value="F:calcium ion binding"/>
    <property type="evidence" value="ECO:0007669"/>
    <property type="project" value="InterPro"/>
</dbReference>
<dbReference type="STRING" id="6216.A0A0R3SLY8"/>
<name>A0A0R3SLY8_HYMDI</name>
<evidence type="ECO:0000256" key="1">
    <source>
        <dbReference type="SAM" id="MobiDB-lite"/>
    </source>
</evidence>
<dbReference type="PROSITE" id="PS50222">
    <property type="entry name" value="EF_HAND_2"/>
    <property type="match status" value="1"/>
</dbReference>
<dbReference type="SUPFAM" id="SSF47473">
    <property type="entry name" value="EF-hand"/>
    <property type="match status" value="1"/>
</dbReference>
<dbReference type="WBParaSite" id="HDID_0000595301-mRNA-1">
    <property type="protein sequence ID" value="HDID_0000595301-mRNA-1"/>
    <property type="gene ID" value="HDID_0000595301"/>
</dbReference>